<reference evidence="2" key="1">
    <citation type="submission" date="2022-03" db="EMBL/GenBank/DDBJ databases">
        <authorList>
            <person name="Alioto T."/>
            <person name="Alioto T."/>
            <person name="Gomez Garrido J."/>
        </authorList>
    </citation>
    <scope>NUCLEOTIDE SEQUENCE</scope>
</reference>
<dbReference type="Proteomes" id="UP001295444">
    <property type="component" value="Chromosome 04"/>
</dbReference>
<sequence length="101" mass="11397">MAAQASYKDGGEDSEESMQMPDFGTQPTSTQITKSDLNEALENLSNKLITIWKHRADSLRKYIQELGKRTSHMEDKCDEFATAHNDLATNVEQMVAKIETM</sequence>
<name>A0AAD1W645_PELCU</name>
<evidence type="ECO:0000313" key="2">
    <source>
        <dbReference type="EMBL" id="CAH2284807.1"/>
    </source>
</evidence>
<gene>
    <name evidence="2" type="ORF">PECUL_23A027551</name>
</gene>
<evidence type="ECO:0000313" key="3">
    <source>
        <dbReference type="Proteomes" id="UP001295444"/>
    </source>
</evidence>
<feature type="region of interest" description="Disordered" evidence="1">
    <location>
        <begin position="1"/>
        <end position="33"/>
    </location>
</feature>
<evidence type="ECO:0000256" key="1">
    <source>
        <dbReference type="SAM" id="MobiDB-lite"/>
    </source>
</evidence>
<accession>A0AAD1W645</accession>
<organism evidence="2 3">
    <name type="scientific">Pelobates cultripes</name>
    <name type="common">Western spadefoot toad</name>
    <dbReference type="NCBI Taxonomy" id="61616"/>
    <lineage>
        <taxon>Eukaryota</taxon>
        <taxon>Metazoa</taxon>
        <taxon>Chordata</taxon>
        <taxon>Craniata</taxon>
        <taxon>Vertebrata</taxon>
        <taxon>Euteleostomi</taxon>
        <taxon>Amphibia</taxon>
        <taxon>Batrachia</taxon>
        <taxon>Anura</taxon>
        <taxon>Pelobatoidea</taxon>
        <taxon>Pelobatidae</taxon>
        <taxon>Pelobates</taxon>
    </lineage>
</organism>
<keyword evidence="3" id="KW-1185">Reference proteome</keyword>
<protein>
    <submittedName>
        <fullName evidence="2">Uncharacterized protein</fullName>
    </submittedName>
</protein>
<proteinExistence type="predicted"/>
<dbReference type="AlphaFoldDB" id="A0AAD1W645"/>
<dbReference type="EMBL" id="OW240915">
    <property type="protein sequence ID" value="CAH2284807.1"/>
    <property type="molecule type" value="Genomic_DNA"/>
</dbReference>